<dbReference type="EMBL" id="CP080507">
    <property type="protein sequence ID" value="QYM79286.1"/>
    <property type="molecule type" value="Genomic_DNA"/>
</dbReference>
<reference evidence="2" key="1">
    <citation type="submission" date="2021-08" db="EMBL/GenBank/DDBJ databases">
        <title>Genome of a novel bacterium of the phylum Verrucomicrobia, Oleiharenicola sp. KSB-15.</title>
        <authorList>
            <person name="Chung J.-H."/>
            <person name="Ahn J.-H."/>
            <person name="Yoon Y."/>
            <person name="Kim D.-Y."/>
            <person name="An S.-H."/>
            <person name="Park I."/>
            <person name="Yeon J."/>
        </authorList>
    </citation>
    <scope>NUCLEOTIDE SEQUENCE</scope>
    <source>
        <strain evidence="2">KSB-15</strain>
    </source>
</reference>
<evidence type="ECO:0000313" key="3">
    <source>
        <dbReference type="Proteomes" id="UP000825051"/>
    </source>
</evidence>
<keyword evidence="3" id="KW-1185">Reference proteome</keyword>
<dbReference type="Pfam" id="PF06966">
    <property type="entry name" value="DUF1295"/>
    <property type="match status" value="1"/>
</dbReference>
<feature type="transmembrane region" description="Helical" evidence="1">
    <location>
        <begin position="64"/>
        <end position="84"/>
    </location>
</feature>
<organism evidence="2 3">
    <name type="scientific">Horticoccus luteus</name>
    <dbReference type="NCBI Taxonomy" id="2862869"/>
    <lineage>
        <taxon>Bacteria</taxon>
        <taxon>Pseudomonadati</taxon>
        <taxon>Verrucomicrobiota</taxon>
        <taxon>Opitutia</taxon>
        <taxon>Opitutales</taxon>
        <taxon>Opitutaceae</taxon>
        <taxon>Horticoccus</taxon>
    </lineage>
</organism>
<accession>A0A8F9XLJ3</accession>
<keyword evidence="1" id="KW-0472">Membrane</keyword>
<dbReference type="AlphaFoldDB" id="A0A8F9XLJ3"/>
<protein>
    <submittedName>
        <fullName evidence="2">DUF1295 domain-containing protein</fullName>
    </submittedName>
</protein>
<dbReference type="InterPro" id="IPR010721">
    <property type="entry name" value="UstE-like"/>
</dbReference>
<proteinExistence type="predicted"/>
<feature type="transmembrane region" description="Helical" evidence="1">
    <location>
        <begin position="6"/>
        <end position="26"/>
    </location>
</feature>
<dbReference type="RefSeq" id="WP_220162951.1">
    <property type="nucleotide sequence ID" value="NZ_CP080507.1"/>
</dbReference>
<feature type="transmembrane region" description="Helical" evidence="1">
    <location>
        <begin position="38"/>
        <end position="58"/>
    </location>
</feature>
<dbReference type="KEGG" id="ole:K0B96_01315"/>
<evidence type="ECO:0000313" key="2">
    <source>
        <dbReference type="EMBL" id="QYM79286.1"/>
    </source>
</evidence>
<dbReference type="GO" id="GO:0016020">
    <property type="term" value="C:membrane"/>
    <property type="evidence" value="ECO:0007669"/>
    <property type="project" value="TreeGrafter"/>
</dbReference>
<feature type="transmembrane region" description="Helical" evidence="1">
    <location>
        <begin position="143"/>
        <end position="166"/>
    </location>
</feature>
<feature type="transmembrane region" description="Helical" evidence="1">
    <location>
        <begin position="105"/>
        <end position="131"/>
    </location>
</feature>
<dbReference type="Gene3D" id="1.20.120.1630">
    <property type="match status" value="1"/>
</dbReference>
<dbReference type="PANTHER" id="PTHR32251:SF23">
    <property type="entry name" value="3-OXO-5-ALPHA-STEROID 4-DEHYDROGENASE (DUF1295)"/>
    <property type="match status" value="1"/>
</dbReference>
<keyword evidence="1" id="KW-1133">Transmembrane helix</keyword>
<dbReference type="Proteomes" id="UP000825051">
    <property type="component" value="Chromosome"/>
</dbReference>
<gene>
    <name evidence="2" type="ORF">K0B96_01315</name>
</gene>
<dbReference type="PANTHER" id="PTHR32251">
    <property type="entry name" value="3-OXO-5-ALPHA-STEROID 4-DEHYDROGENASE"/>
    <property type="match status" value="1"/>
</dbReference>
<keyword evidence="1" id="KW-0812">Transmembrane</keyword>
<feature type="transmembrane region" description="Helical" evidence="1">
    <location>
        <begin position="187"/>
        <end position="205"/>
    </location>
</feature>
<sequence length="265" mass="29861">MPPALLLPLAALVALCVVFGCLYLLARRLDNYGIVDIAWSYAFGLLVAFYAFAAPGWLPRRLLLGALAVIWSARLGTHLLLRIARHHPAEDTRYAQLRRDWAGNFAPKMAGFFQLQAASVVLLGVPFLLIALHRDPRFHPVEFVAAALWLLAVLGEATADAQLAAFKRHRSHRGRVCDVGLWRFSRHPNYFCEWLVWVAYFLFALAAPWGWLAVIAPAAILYLLLRVTGIPIAEQQSLRSKGDAYHRYQQTTSAFIPWLPRRAPR</sequence>
<dbReference type="PROSITE" id="PS50244">
    <property type="entry name" value="S5A_REDUCTASE"/>
    <property type="match status" value="1"/>
</dbReference>
<name>A0A8F9XLJ3_9BACT</name>
<evidence type="ECO:0000256" key="1">
    <source>
        <dbReference type="SAM" id="Phobius"/>
    </source>
</evidence>